<accession>A0A0E0J8X3</accession>
<reference evidence="2" key="2">
    <citation type="submission" date="2018-04" db="EMBL/GenBank/DDBJ databases">
        <title>OnivRS2 (Oryza nivara Reference Sequence Version 2).</title>
        <authorList>
            <person name="Zhang J."/>
            <person name="Kudrna D."/>
            <person name="Lee S."/>
            <person name="Talag J."/>
            <person name="Rajasekar S."/>
            <person name="Welchert J."/>
            <person name="Hsing Y.-I."/>
            <person name="Wing R.A."/>
        </authorList>
    </citation>
    <scope>NUCLEOTIDE SEQUENCE [LARGE SCALE GENOMIC DNA]</scope>
    <source>
        <strain evidence="2">SL10</strain>
    </source>
</reference>
<evidence type="ECO:0000313" key="2">
    <source>
        <dbReference type="EnsemblPlants" id="ONIVA12G08170.1"/>
    </source>
</evidence>
<dbReference type="AlphaFoldDB" id="A0A0E0J8X3"/>
<feature type="compositionally biased region" description="Low complexity" evidence="1">
    <location>
        <begin position="156"/>
        <end position="166"/>
    </location>
</feature>
<feature type="compositionally biased region" description="Gly residues" evidence="1">
    <location>
        <begin position="109"/>
        <end position="120"/>
    </location>
</feature>
<feature type="compositionally biased region" description="Low complexity" evidence="1">
    <location>
        <begin position="99"/>
        <end position="108"/>
    </location>
</feature>
<protein>
    <submittedName>
        <fullName evidence="2">Uncharacterized protein</fullName>
    </submittedName>
</protein>
<feature type="region of interest" description="Disordered" evidence="1">
    <location>
        <begin position="66"/>
        <end position="176"/>
    </location>
</feature>
<evidence type="ECO:0000313" key="3">
    <source>
        <dbReference type="Proteomes" id="UP000006591"/>
    </source>
</evidence>
<evidence type="ECO:0000256" key="1">
    <source>
        <dbReference type="SAM" id="MobiDB-lite"/>
    </source>
</evidence>
<sequence length="213" mass="22667">MKIVTVLDFAVSQNPSRRVAVTRLTEQWATSPGPTPANRDQTSPSHLIHIHGIATLPTYQGPTCQPDILALAKPPPGNRRLHRPPTQSWTELSRHGDDAAGAQRPAPAAGGGGAGGGRGAGLLRQHGPQAPFQAAAERPVGRRGGWGGGRRRRRPAGASEAPRPRGQTPEVGAGRWGCERGGVCGDAILQRAQLHRQATPHDWYRVYQSGKTQ</sequence>
<organism evidence="2">
    <name type="scientific">Oryza nivara</name>
    <name type="common">Indian wild rice</name>
    <name type="synonym">Oryza sativa f. spontanea</name>
    <dbReference type="NCBI Taxonomy" id="4536"/>
    <lineage>
        <taxon>Eukaryota</taxon>
        <taxon>Viridiplantae</taxon>
        <taxon>Streptophyta</taxon>
        <taxon>Embryophyta</taxon>
        <taxon>Tracheophyta</taxon>
        <taxon>Spermatophyta</taxon>
        <taxon>Magnoliopsida</taxon>
        <taxon>Liliopsida</taxon>
        <taxon>Poales</taxon>
        <taxon>Poaceae</taxon>
        <taxon>BOP clade</taxon>
        <taxon>Oryzoideae</taxon>
        <taxon>Oryzeae</taxon>
        <taxon>Oryzinae</taxon>
        <taxon>Oryza</taxon>
    </lineage>
</organism>
<dbReference type="Gramene" id="ONIVA12G08170.1">
    <property type="protein sequence ID" value="ONIVA12G08170.1"/>
    <property type="gene ID" value="ONIVA12G08170"/>
</dbReference>
<dbReference type="Proteomes" id="UP000006591">
    <property type="component" value="Chromosome 12"/>
</dbReference>
<proteinExistence type="predicted"/>
<keyword evidence="3" id="KW-1185">Reference proteome</keyword>
<reference evidence="2" key="1">
    <citation type="submission" date="2015-04" db="UniProtKB">
        <authorList>
            <consortium name="EnsemblPlants"/>
        </authorList>
    </citation>
    <scope>IDENTIFICATION</scope>
    <source>
        <strain evidence="2">SL10</strain>
    </source>
</reference>
<name>A0A0E0J8X3_ORYNI</name>
<dbReference type="EnsemblPlants" id="ONIVA12G08170.1">
    <property type="protein sequence ID" value="ONIVA12G08170.1"/>
    <property type="gene ID" value="ONIVA12G08170"/>
</dbReference>
<dbReference type="HOGENOM" id="CLU_1296166_0_0_1"/>